<dbReference type="GO" id="GO:0051601">
    <property type="term" value="P:exocyst localization"/>
    <property type="evidence" value="ECO:0000318"/>
    <property type="project" value="GO_Central"/>
</dbReference>
<name>W1Q062_AMBTC</name>
<organism evidence="1 2">
    <name type="scientific">Amborella trichopoda</name>
    <dbReference type="NCBI Taxonomy" id="13333"/>
    <lineage>
        <taxon>Eukaryota</taxon>
        <taxon>Viridiplantae</taxon>
        <taxon>Streptophyta</taxon>
        <taxon>Embryophyta</taxon>
        <taxon>Tracheophyta</taxon>
        <taxon>Spermatophyta</taxon>
        <taxon>Magnoliopsida</taxon>
        <taxon>Amborellales</taxon>
        <taxon>Amborellaceae</taxon>
        <taxon>Amborella</taxon>
    </lineage>
</organism>
<dbReference type="Proteomes" id="UP000017836">
    <property type="component" value="Unassembled WGS sequence"/>
</dbReference>
<gene>
    <name evidence="1" type="ORF">AMTR_s00049p00181700</name>
</gene>
<evidence type="ECO:0000313" key="1">
    <source>
        <dbReference type="EMBL" id="ERN13746.1"/>
    </source>
</evidence>
<dbReference type="Gramene" id="ERN13746">
    <property type="protein sequence ID" value="ERN13746"/>
    <property type="gene ID" value="AMTR_s00049p00181700"/>
</dbReference>
<dbReference type="PANTHER" id="PTHR21292">
    <property type="entry name" value="EXOCYST COMPLEX COMPONENT SEC6-RELATED"/>
    <property type="match status" value="1"/>
</dbReference>
<dbReference type="AlphaFoldDB" id="W1Q062"/>
<protein>
    <submittedName>
        <fullName evidence="1">Uncharacterized protein</fullName>
    </submittedName>
</protein>
<sequence length="408" mass="46043">MRSLRHFQQSGDIMMEDLGIEAKEADVREVAKLLPLPELFSSIASIKADYVLRYQDEQAQAGIDAFSLSQKTINQLREIFLSIDKLCQECQTLIDNHDHIKLLSNARNNLNTLKGMMSISVEAAEARESLNDDKELIHTFEKLIALDGKRRFALAAASSHKEEVGRLRISMLLAKQTLVCIPILQILCQIVFQQERFEDVDRTWETVEKTIWGHIANFFKLAKERYGKLHTLIPSIVGALRVVEMQEILDQQLAEEAAEAEGGEAMASIANRRRSAKYVPELNNFYARQESLASDYFDLLEVELGQLERKSAAAFKSSISFTEKPSSGKGDLVFEDPEAASEEARTPEVVEKIVGMREGIPRKDAREVVEECRETYENSFVNGNPPKPGFVFGRVKCLSSKGSLWKKL</sequence>
<dbReference type="GO" id="GO:0000149">
    <property type="term" value="F:SNARE binding"/>
    <property type="evidence" value="ECO:0000318"/>
    <property type="project" value="GO_Central"/>
</dbReference>
<accession>W1Q062</accession>
<dbReference type="HOGENOM" id="CLU_675013_0_0_1"/>
<reference evidence="2" key="1">
    <citation type="journal article" date="2013" name="Science">
        <title>The Amborella genome and the evolution of flowering plants.</title>
        <authorList>
            <consortium name="Amborella Genome Project"/>
        </authorList>
    </citation>
    <scope>NUCLEOTIDE SEQUENCE [LARGE SCALE GENOMIC DNA]</scope>
</reference>
<evidence type="ECO:0000313" key="2">
    <source>
        <dbReference type="Proteomes" id="UP000017836"/>
    </source>
</evidence>
<keyword evidence="2" id="KW-1185">Reference proteome</keyword>
<dbReference type="GO" id="GO:0006887">
    <property type="term" value="P:exocytosis"/>
    <property type="evidence" value="ECO:0000318"/>
    <property type="project" value="GO_Central"/>
</dbReference>
<dbReference type="STRING" id="13333.W1Q062"/>
<dbReference type="InterPro" id="IPR010326">
    <property type="entry name" value="EXOC3/Sec6"/>
</dbReference>
<dbReference type="PANTHER" id="PTHR21292:SF1">
    <property type="entry name" value="EXOCYST COMPLEX COMPONENT 3"/>
    <property type="match status" value="1"/>
</dbReference>
<proteinExistence type="predicted"/>
<dbReference type="EMBL" id="KI392567">
    <property type="protein sequence ID" value="ERN13746.1"/>
    <property type="molecule type" value="Genomic_DNA"/>
</dbReference>
<dbReference type="eggNOG" id="KOG2286">
    <property type="taxonomic scope" value="Eukaryota"/>
</dbReference>
<dbReference type="GO" id="GO:0000145">
    <property type="term" value="C:exocyst"/>
    <property type="evidence" value="ECO:0000318"/>
    <property type="project" value="GO_Central"/>
</dbReference>